<keyword evidence="10" id="KW-0812">Transmembrane</keyword>
<dbReference type="RefSeq" id="WP_074616828.1">
    <property type="nucleotide sequence ID" value="NZ_CABJDW020000005.1"/>
</dbReference>
<organism evidence="12 13">
    <name type="scientific">Eubacterium maltosivorans</name>
    <dbReference type="NCBI Taxonomy" id="2041044"/>
    <lineage>
        <taxon>Bacteria</taxon>
        <taxon>Bacillati</taxon>
        <taxon>Bacillota</taxon>
        <taxon>Clostridia</taxon>
        <taxon>Eubacteriales</taxon>
        <taxon>Eubacteriaceae</taxon>
        <taxon>Eubacterium</taxon>
    </lineage>
</organism>
<dbReference type="Gene3D" id="3.30.565.10">
    <property type="entry name" value="Histidine kinase-like ATPase, C-terminal domain"/>
    <property type="match status" value="1"/>
</dbReference>
<feature type="transmembrane region" description="Helical" evidence="10">
    <location>
        <begin position="49"/>
        <end position="71"/>
    </location>
</feature>
<evidence type="ECO:0000256" key="10">
    <source>
        <dbReference type="SAM" id="Phobius"/>
    </source>
</evidence>
<feature type="coiled-coil region" evidence="9">
    <location>
        <begin position="137"/>
        <end position="177"/>
    </location>
</feature>
<evidence type="ECO:0000256" key="3">
    <source>
        <dbReference type="ARBA" id="ARBA00022553"/>
    </source>
</evidence>
<evidence type="ECO:0000256" key="6">
    <source>
        <dbReference type="ARBA" id="ARBA00022777"/>
    </source>
</evidence>
<evidence type="ECO:0000259" key="11">
    <source>
        <dbReference type="SMART" id="SM00387"/>
    </source>
</evidence>
<gene>
    <name evidence="12" type="ORF">CPZ25_003700</name>
</gene>
<keyword evidence="10" id="KW-0472">Membrane</keyword>
<comment type="catalytic activity">
    <reaction evidence="1">
        <text>ATP + protein L-histidine = ADP + protein N-phospho-L-histidine.</text>
        <dbReference type="EC" id="2.7.13.3"/>
    </reaction>
</comment>
<keyword evidence="5" id="KW-0547">Nucleotide-binding</keyword>
<dbReference type="CDD" id="cd16917">
    <property type="entry name" value="HATPase_UhpB-NarQ-NarX-like"/>
    <property type="match status" value="1"/>
</dbReference>
<dbReference type="InterPro" id="IPR050482">
    <property type="entry name" value="Sensor_HK_TwoCompSys"/>
</dbReference>
<keyword evidence="10" id="KW-1133">Transmembrane helix</keyword>
<dbReference type="EC" id="2.7.13.3" evidence="2"/>
<dbReference type="PANTHER" id="PTHR24421:SF10">
    <property type="entry name" value="NITRATE_NITRITE SENSOR PROTEIN NARQ"/>
    <property type="match status" value="1"/>
</dbReference>
<keyword evidence="9" id="KW-0175">Coiled coil</keyword>
<evidence type="ECO:0000256" key="9">
    <source>
        <dbReference type="SAM" id="Coils"/>
    </source>
</evidence>
<dbReference type="InterPro" id="IPR036890">
    <property type="entry name" value="HATPase_C_sf"/>
</dbReference>
<proteinExistence type="predicted"/>
<dbReference type="GO" id="GO:0046983">
    <property type="term" value="F:protein dimerization activity"/>
    <property type="evidence" value="ECO:0007669"/>
    <property type="project" value="InterPro"/>
</dbReference>
<reference evidence="12 13" key="1">
    <citation type="submission" date="2018-05" db="EMBL/GenBank/DDBJ databases">
        <title>Genome comparison of Eubacterium sp.</title>
        <authorList>
            <person name="Feng Y."/>
            <person name="Sanchez-Andrea I."/>
            <person name="Stams A.J.M."/>
            <person name="De Vos W.M."/>
        </authorList>
    </citation>
    <scope>NUCLEOTIDE SEQUENCE [LARGE SCALE GENOMIC DNA]</scope>
    <source>
        <strain evidence="12 13">YI</strain>
    </source>
</reference>
<dbReference type="Gene3D" id="1.20.5.1930">
    <property type="match status" value="1"/>
</dbReference>
<dbReference type="InterPro" id="IPR003594">
    <property type="entry name" value="HATPase_dom"/>
</dbReference>
<evidence type="ECO:0000313" key="12">
    <source>
        <dbReference type="EMBL" id="QCT70461.1"/>
    </source>
</evidence>
<evidence type="ECO:0000313" key="13">
    <source>
        <dbReference type="Proteomes" id="UP000218387"/>
    </source>
</evidence>
<dbReference type="SMART" id="SM00387">
    <property type="entry name" value="HATPase_c"/>
    <property type="match status" value="1"/>
</dbReference>
<dbReference type="InterPro" id="IPR011712">
    <property type="entry name" value="Sig_transdc_His_kin_sub3_dim/P"/>
</dbReference>
<dbReference type="AlphaFoldDB" id="A0A4P9C6Y7"/>
<evidence type="ECO:0000256" key="2">
    <source>
        <dbReference type="ARBA" id="ARBA00012438"/>
    </source>
</evidence>
<dbReference type="GO" id="GO:0016020">
    <property type="term" value="C:membrane"/>
    <property type="evidence" value="ECO:0007669"/>
    <property type="project" value="InterPro"/>
</dbReference>
<dbReference type="SUPFAM" id="SSF55874">
    <property type="entry name" value="ATPase domain of HSP90 chaperone/DNA topoisomerase II/histidine kinase"/>
    <property type="match status" value="1"/>
</dbReference>
<evidence type="ECO:0000256" key="4">
    <source>
        <dbReference type="ARBA" id="ARBA00022679"/>
    </source>
</evidence>
<keyword evidence="8" id="KW-0902">Two-component regulatory system</keyword>
<dbReference type="Pfam" id="PF07730">
    <property type="entry name" value="HisKA_3"/>
    <property type="match status" value="1"/>
</dbReference>
<dbReference type="GO" id="GO:0005524">
    <property type="term" value="F:ATP binding"/>
    <property type="evidence" value="ECO:0007669"/>
    <property type="project" value="UniProtKB-KW"/>
</dbReference>
<dbReference type="Proteomes" id="UP000218387">
    <property type="component" value="Chromosome"/>
</dbReference>
<evidence type="ECO:0000256" key="8">
    <source>
        <dbReference type="ARBA" id="ARBA00023012"/>
    </source>
</evidence>
<feature type="domain" description="Histidine kinase/HSP90-like ATPase" evidence="11">
    <location>
        <begin position="265"/>
        <end position="353"/>
    </location>
</feature>
<keyword evidence="7" id="KW-0067">ATP-binding</keyword>
<keyword evidence="13" id="KW-1185">Reference proteome</keyword>
<evidence type="ECO:0000256" key="5">
    <source>
        <dbReference type="ARBA" id="ARBA00022741"/>
    </source>
</evidence>
<dbReference type="EMBL" id="CP029487">
    <property type="protein sequence ID" value="QCT70461.1"/>
    <property type="molecule type" value="Genomic_DNA"/>
</dbReference>
<feature type="transmembrane region" description="Helical" evidence="10">
    <location>
        <begin position="101"/>
        <end position="119"/>
    </location>
</feature>
<dbReference type="PANTHER" id="PTHR24421">
    <property type="entry name" value="NITRATE/NITRITE SENSOR PROTEIN NARX-RELATED"/>
    <property type="match status" value="1"/>
</dbReference>
<evidence type="ECO:0000256" key="7">
    <source>
        <dbReference type="ARBA" id="ARBA00022840"/>
    </source>
</evidence>
<keyword evidence="3" id="KW-0597">Phosphoprotein</keyword>
<evidence type="ECO:0000256" key="1">
    <source>
        <dbReference type="ARBA" id="ARBA00000085"/>
    </source>
</evidence>
<dbReference type="KEGG" id="emt:CPZ25_003700"/>
<dbReference type="Pfam" id="PF02518">
    <property type="entry name" value="HATPase_c"/>
    <property type="match status" value="1"/>
</dbReference>
<keyword evidence="4" id="KW-0808">Transferase</keyword>
<protein>
    <recommendedName>
        <fullName evidence="2">histidine kinase</fullName>
        <ecNumber evidence="2">2.7.13.3</ecNumber>
    </recommendedName>
</protein>
<sequence>MNSLFNRITLLICSCALVALGRISIFSVVAFLAAVTVSALNYYFSNRYFKIAAIGVFTIASFYCTDFFFYYPLVYYDAFSKSGIGLFFLAGTALVVNLKSLPFNIGLILIILFGLSGLLRRNEELVNRLNLDYRTLRDTTRENAMLLESKNKDLMEKQDYEVNLATLNERNRIAREIHDNVGHLLSRSILQVGALMAIHPEEPLQENLVEIKDTLSQAMDSIRDSVHNLHDESIDCQTQICSLIDDFDFCEVSLDYGIEGNPSKEQRYAFITIVKEALSNVMRHSDASSVKISLREHPALYQLIIEDNGSTIASGHSGIGLQNIADRVEALNGNLNIRREHGFHIFISIPKEESHESNRY</sequence>
<name>A0A4P9C6Y7_EUBML</name>
<accession>A0A4P9C6Y7</accession>
<keyword evidence="6 12" id="KW-0418">Kinase</keyword>
<dbReference type="GO" id="GO:0000155">
    <property type="term" value="F:phosphorelay sensor kinase activity"/>
    <property type="evidence" value="ECO:0007669"/>
    <property type="project" value="InterPro"/>
</dbReference>